<dbReference type="EMBL" id="PVNL01000116">
    <property type="protein sequence ID" value="PRQ01339.1"/>
    <property type="molecule type" value="Genomic_DNA"/>
</dbReference>
<dbReference type="Pfam" id="PF00149">
    <property type="entry name" value="Metallophos"/>
    <property type="match status" value="1"/>
</dbReference>
<dbReference type="SUPFAM" id="SSF56300">
    <property type="entry name" value="Metallo-dependent phosphatases"/>
    <property type="match status" value="1"/>
</dbReference>
<dbReference type="InterPro" id="IPR050126">
    <property type="entry name" value="Ap4A_hydrolase"/>
</dbReference>
<feature type="domain" description="Calcineurin-like phosphoesterase" evidence="1">
    <location>
        <begin position="13"/>
        <end position="170"/>
    </location>
</feature>
<dbReference type="Proteomes" id="UP000238823">
    <property type="component" value="Unassembled WGS sequence"/>
</dbReference>
<reference evidence="2 3" key="1">
    <citation type="submission" date="2018-03" db="EMBL/GenBank/DDBJ databases">
        <title>Draft Genome Sequences of the Obligatory Marine Myxobacteria Enhygromyxa salina SWB007.</title>
        <authorList>
            <person name="Poehlein A."/>
            <person name="Moghaddam J.A."/>
            <person name="Harms H."/>
            <person name="Alanjari M."/>
            <person name="Koenig G.M."/>
            <person name="Daniel R."/>
            <person name="Schaeberle T.F."/>
        </authorList>
    </citation>
    <scope>NUCLEOTIDE SEQUENCE [LARGE SCALE GENOMIC DNA]</scope>
    <source>
        <strain evidence="2 3">SWB007</strain>
    </source>
</reference>
<evidence type="ECO:0000313" key="2">
    <source>
        <dbReference type="EMBL" id="PRQ01339.1"/>
    </source>
</evidence>
<protein>
    <submittedName>
        <fullName evidence="2">Bis(5'-nucleosyl)-tetraphosphatase PrpE</fullName>
        <ecNumber evidence="2">3.6.1.17</ecNumber>
    </submittedName>
</protein>
<dbReference type="Gene3D" id="3.60.21.10">
    <property type="match status" value="1"/>
</dbReference>
<dbReference type="GO" id="GO:0005737">
    <property type="term" value="C:cytoplasm"/>
    <property type="evidence" value="ECO:0007669"/>
    <property type="project" value="TreeGrafter"/>
</dbReference>
<keyword evidence="2" id="KW-0378">Hydrolase</keyword>
<proteinExistence type="predicted"/>
<gene>
    <name evidence="2" type="primary">prpE</name>
    <name evidence="2" type="ORF">ENSA7_57020</name>
</gene>
<dbReference type="EC" id="3.6.1.17" evidence="2"/>
<dbReference type="AlphaFoldDB" id="A0A2S9Y8B5"/>
<evidence type="ECO:0000313" key="3">
    <source>
        <dbReference type="Proteomes" id="UP000238823"/>
    </source>
</evidence>
<name>A0A2S9Y8B5_9BACT</name>
<dbReference type="OrthoDB" id="9807890at2"/>
<accession>A0A2S9Y8B5</accession>
<dbReference type="InterPro" id="IPR004843">
    <property type="entry name" value="Calcineurin-like_PHP"/>
</dbReference>
<evidence type="ECO:0000259" key="1">
    <source>
        <dbReference type="Pfam" id="PF00149"/>
    </source>
</evidence>
<comment type="caution">
    <text evidence="2">The sequence shown here is derived from an EMBL/GenBank/DDBJ whole genome shotgun (WGS) entry which is preliminary data.</text>
</comment>
<dbReference type="GO" id="GO:0016791">
    <property type="term" value="F:phosphatase activity"/>
    <property type="evidence" value="ECO:0007669"/>
    <property type="project" value="TreeGrafter"/>
</dbReference>
<sequence length="283" mass="31792">MQFDYTSCVNLGPFDLLGDVHGTICTLDAMLERLGYLCAGTRWYHPHGRTLISVGDLIDRGPDPLGCVERIAELVEHGCAHMVLGNHELNALHYVEGLREHSEKNRAQFETTLIQIEASPRRWDRARAFIESQPTSLLLDEGRLRVVHAYWDPAAIEQLPARVDTPELLRASAPGGRLEQAFELCIKGPERACPRYLDHGGHWRETQRVAWWNEYPADAPKVVFGHYWFPWPEHTPTSPGWTGPGANAACLDFRAGRGGPLVALRYPEGEFVSVANRDMRPPA</sequence>
<dbReference type="GO" id="GO:0004081">
    <property type="term" value="F:bis(5'-nucleosyl)-tetraphosphatase (asymmetrical) activity"/>
    <property type="evidence" value="ECO:0007669"/>
    <property type="project" value="UniProtKB-EC"/>
</dbReference>
<dbReference type="InterPro" id="IPR029052">
    <property type="entry name" value="Metallo-depent_PP-like"/>
</dbReference>
<dbReference type="PANTHER" id="PTHR42850">
    <property type="entry name" value="METALLOPHOSPHOESTERASE"/>
    <property type="match status" value="1"/>
</dbReference>
<organism evidence="2 3">
    <name type="scientific">Enhygromyxa salina</name>
    <dbReference type="NCBI Taxonomy" id="215803"/>
    <lineage>
        <taxon>Bacteria</taxon>
        <taxon>Pseudomonadati</taxon>
        <taxon>Myxococcota</taxon>
        <taxon>Polyangia</taxon>
        <taxon>Nannocystales</taxon>
        <taxon>Nannocystaceae</taxon>
        <taxon>Enhygromyxa</taxon>
    </lineage>
</organism>
<dbReference type="PANTHER" id="PTHR42850:SF7">
    <property type="entry name" value="BIS(5'-NUCLEOSYL)-TETRAPHOSPHATASE PRPE [ASYMMETRICAL]"/>
    <property type="match status" value="1"/>
</dbReference>